<organism evidence="1 2">
    <name type="scientific">Paracoccus phage ParKuw1</name>
    <dbReference type="NCBI Taxonomy" id="3032415"/>
    <lineage>
        <taxon>Viruses</taxon>
        <taxon>Duplodnaviria</taxon>
        <taxon>Heunggongvirae</taxon>
        <taxon>Uroviricota</taxon>
        <taxon>Caudoviricetes</taxon>
        <taxon>Autographivirales</taxon>
        <taxon>Autographivirales incertae sedis</taxon>
        <taxon>Kuwvirus</taxon>
        <taxon>Kuwvirus ParKuw1</taxon>
    </lineage>
</organism>
<name>A0AAF0FHV5_9CAUD</name>
<gene>
    <name evidence="1" type="ORF">ParaKuw1_00029</name>
</gene>
<protein>
    <submittedName>
        <fullName evidence="1">Uncharacterized protein</fullName>
    </submittedName>
</protein>
<accession>A0AAF0FHV5</accession>
<dbReference type="EMBL" id="OQ376857">
    <property type="protein sequence ID" value="WFG40862.1"/>
    <property type="molecule type" value="Genomic_DNA"/>
</dbReference>
<dbReference type="Proteomes" id="UP001218881">
    <property type="component" value="Segment"/>
</dbReference>
<reference evidence="1" key="1">
    <citation type="submission" date="2023-02" db="EMBL/GenBank/DDBJ databases">
        <authorList>
            <person name="Rihtman B."/>
        </authorList>
    </citation>
    <scope>NUCLEOTIDE SEQUENCE</scope>
</reference>
<evidence type="ECO:0000313" key="2">
    <source>
        <dbReference type="Proteomes" id="UP001218881"/>
    </source>
</evidence>
<evidence type="ECO:0000313" key="1">
    <source>
        <dbReference type="EMBL" id="WFG40862.1"/>
    </source>
</evidence>
<sequence length="97" mass="10221">MRDYLNGLILGLLAITVFLLTVGAASAQPAFDDRLCAPLDEIALAVAQHSAEGKQASVENDNGNLRVLIDNTLTVWAPHPSGAPVWCMQEHLGGQGA</sequence>
<proteinExistence type="predicted"/>
<keyword evidence="2" id="KW-1185">Reference proteome</keyword>